<dbReference type="GeneID" id="36834303"/>
<dbReference type="OrthoDB" id="25155at2157"/>
<dbReference type="KEGG" id="mhk:DFR87_03135"/>
<keyword evidence="2" id="KW-1185">Reference proteome</keyword>
<protein>
    <submittedName>
        <fullName evidence="1">HAD family hydrolase</fullName>
    </submittedName>
</protein>
<dbReference type="SUPFAM" id="SSF56784">
    <property type="entry name" value="HAD-like"/>
    <property type="match status" value="1"/>
</dbReference>
<dbReference type="EMBL" id="CP029287">
    <property type="protein sequence ID" value="AWR98853.1"/>
    <property type="molecule type" value="Genomic_DNA"/>
</dbReference>
<dbReference type="GO" id="GO:0005737">
    <property type="term" value="C:cytoplasm"/>
    <property type="evidence" value="ECO:0007669"/>
    <property type="project" value="TreeGrafter"/>
</dbReference>
<dbReference type="AlphaFoldDB" id="A0A2U9ISD1"/>
<evidence type="ECO:0000313" key="1">
    <source>
        <dbReference type="EMBL" id="AWR98853.1"/>
    </source>
</evidence>
<sequence length="264" mass="29322">MELDYDLIISDVDGVLLMEGEPIWENITPLRKLMDEGRKVVLVTNNSGFSRVLLARQLNYLGLPIEPNDIITSGLAAALYMKRSWNVKKAFVIGEEGLVEEIRNAGFDVLITSEAEKKIPDAVVLGLDRLVTYDKLSIGMRCIWAGAKFVVTNMDRLWPSRDGLRLGAGALANALMYALRREPDFVAGKPNKWIVEVAMELTRISDLKKVLVIGDQLETDIKMGNDMGADTVLTLTGISKPSDVEKTGIYPRFVVKNLSELLLK</sequence>
<dbReference type="RefSeq" id="WP_110368890.1">
    <property type="nucleotide sequence ID" value="NZ_CP029287.2"/>
</dbReference>
<reference evidence="1 2" key="1">
    <citation type="submission" date="2018-05" db="EMBL/GenBank/DDBJ databases">
        <title>Complete Genome Sequences of Extremely Thermoacidophilic, Metal-Mobilizing Type-Strain Members of the Archaeal Family Sulfolobaceae: Acidianus brierleyi DSM-1651T, Acidianus sulfidivorans DSM-18786T, Metallosphaera hakonensis DSM-7519T, and Metallosphaera prunae DSM-10039T.</title>
        <authorList>
            <person name="Counts J.A."/>
            <person name="Kelly R.M."/>
        </authorList>
    </citation>
    <scope>NUCLEOTIDE SEQUENCE [LARGE SCALE GENOMIC DNA]</scope>
    <source>
        <strain evidence="1 2">HO1-1</strain>
    </source>
</reference>
<keyword evidence="1" id="KW-0378">Hydrolase</keyword>
<dbReference type="InterPro" id="IPR036412">
    <property type="entry name" value="HAD-like_sf"/>
</dbReference>
<proteinExistence type="predicted"/>
<dbReference type="STRING" id="1293036.GCA_001315825_01622"/>
<dbReference type="NCBIfam" id="TIGR01460">
    <property type="entry name" value="HAD-SF-IIA"/>
    <property type="match status" value="1"/>
</dbReference>
<dbReference type="Pfam" id="PF13242">
    <property type="entry name" value="Hydrolase_like"/>
    <property type="match status" value="1"/>
</dbReference>
<organism evidence="1 2">
    <name type="scientific">Metallosphaera hakonensis JCM 8857 = DSM 7519</name>
    <dbReference type="NCBI Taxonomy" id="1293036"/>
    <lineage>
        <taxon>Archaea</taxon>
        <taxon>Thermoproteota</taxon>
        <taxon>Thermoprotei</taxon>
        <taxon>Sulfolobales</taxon>
        <taxon>Sulfolobaceae</taxon>
        <taxon>Metallosphaera</taxon>
    </lineage>
</organism>
<dbReference type="PIRSF" id="PIRSF000915">
    <property type="entry name" value="PGP-type_phosphatase"/>
    <property type="match status" value="1"/>
</dbReference>
<dbReference type="Pfam" id="PF13344">
    <property type="entry name" value="Hydrolase_6"/>
    <property type="match status" value="1"/>
</dbReference>
<reference evidence="2" key="3">
    <citation type="submission" date="2020-03" db="EMBL/GenBank/DDBJ databases">
        <title>Sequencing and Assembly of Multiple Reported Metal-Biooxidizing Members of the Extremely Thermoacidophilic Archaeal Family Sulfolobaceae.</title>
        <authorList>
            <person name="Counts J.A."/>
            <person name="Kelly R.M."/>
        </authorList>
    </citation>
    <scope>NUCLEOTIDE SEQUENCE [LARGE SCALE GENOMIC DNA]</scope>
    <source>
        <strain evidence="2">HO1-1</strain>
    </source>
</reference>
<name>A0A2U9ISD1_9CREN</name>
<reference evidence="2" key="2">
    <citation type="submission" date="2020-03" db="EMBL/GenBank/DDBJ databases">
        <title>Complete Genome Sequences of Extremely Thermoacidophilic, Metal-Mobilizing Type-Strain Members of the Archaeal Family Sulfolobaceae: Acidianus brierleyi DSM-1651T, Acidianus sulfidivorans DSM-18786T, Metallosphaera hakonensis DSM-7519T, and Metallosphaera prunae DSM-10039T.</title>
        <authorList>
            <person name="Counts J.A."/>
            <person name="Kelly R.M."/>
        </authorList>
    </citation>
    <scope>NUCLEOTIDE SEQUENCE [LARGE SCALE GENOMIC DNA]</scope>
    <source>
        <strain evidence="2">HO1-1</strain>
    </source>
</reference>
<dbReference type="PANTHER" id="PTHR19288:SF46">
    <property type="entry name" value="HALOACID DEHALOGENASE-LIKE HYDROLASE DOMAIN-CONTAINING PROTEIN 2"/>
    <property type="match status" value="1"/>
</dbReference>
<evidence type="ECO:0000313" key="2">
    <source>
        <dbReference type="Proteomes" id="UP000247586"/>
    </source>
</evidence>
<gene>
    <name evidence="1" type="ORF">DFR87_03135</name>
</gene>
<dbReference type="Proteomes" id="UP000247586">
    <property type="component" value="Chromosome"/>
</dbReference>
<dbReference type="InterPro" id="IPR006357">
    <property type="entry name" value="HAD-SF_hydro_IIA"/>
</dbReference>
<dbReference type="PANTHER" id="PTHR19288">
    <property type="entry name" value="4-NITROPHENYLPHOSPHATASE-RELATED"/>
    <property type="match status" value="1"/>
</dbReference>
<accession>A0A2U9ISD1</accession>
<dbReference type="Gene3D" id="3.40.50.1000">
    <property type="entry name" value="HAD superfamily/HAD-like"/>
    <property type="match status" value="2"/>
</dbReference>
<dbReference type="GO" id="GO:0016791">
    <property type="term" value="F:phosphatase activity"/>
    <property type="evidence" value="ECO:0007669"/>
    <property type="project" value="TreeGrafter"/>
</dbReference>
<dbReference type="InterPro" id="IPR023214">
    <property type="entry name" value="HAD_sf"/>
</dbReference>